<protein>
    <recommendedName>
        <fullName evidence="1">non-specific serine/threonine protein kinase</fullName>
        <ecNumber evidence="1">2.7.11.1</ecNumber>
    </recommendedName>
</protein>
<dbReference type="EC" id="2.7.11.1" evidence="1"/>
<name>A0ABW9T940_9BACL</name>
<comment type="similarity">
    <text evidence="8">Belongs to the protein kinase superfamily. Ser/Thr protein kinase family. GCN2 subfamily.</text>
</comment>
<evidence type="ECO:0000256" key="11">
    <source>
        <dbReference type="PROSITE-ProRule" id="PRU10141"/>
    </source>
</evidence>
<feature type="domain" description="Protein kinase" evidence="12">
    <location>
        <begin position="31"/>
        <end position="284"/>
    </location>
</feature>
<dbReference type="GO" id="GO:0016301">
    <property type="term" value="F:kinase activity"/>
    <property type="evidence" value="ECO:0007669"/>
    <property type="project" value="UniProtKB-KW"/>
</dbReference>
<dbReference type="InterPro" id="IPR000719">
    <property type="entry name" value="Prot_kinase_dom"/>
</dbReference>
<dbReference type="Proteomes" id="UP000435177">
    <property type="component" value="Unassembled WGS sequence"/>
</dbReference>
<keyword evidence="2" id="KW-0723">Serine/threonine-protein kinase</keyword>
<evidence type="ECO:0000256" key="6">
    <source>
        <dbReference type="ARBA" id="ARBA00022840"/>
    </source>
</evidence>
<keyword evidence="5 13" id="KW-0418">Kinase</keyword>
<evidence type="ECO:0000256" key="1">
    <source>
        <dbReference type="ARBA" id="ARBA00012513"/>
    </source>
</evidence>
<dbReference type="CDD" id="cd14014">
    <property type="entry name" value="STKc_PknB_like"/>
    <property type="match status" value="1"/>
</dbReference>
<proteinExistence type="inferred from homology"/>
<dbReference type="Gene3D" id="1.10.510.10">
    <property type="entry name" value="Transferase(Phosphotransferase) domain 1"/>
    <property type="match status" value="1"/>
</dbReference>
<dbReference type="InterPro" id="IPR011009">
    <property type="entry name" value="Kinase-like_dom_sf"/>
</dbReference>
<evidence type="ECO:0000256" key="10">
    <source>
        <dbReference type="ARBA" id="ARBA00048977"/>
    </source>
</evidence>
<dbReference type="InterPro" id="IPR008271">
    <property type="entry name" value="Ser/Thr_kinase_AS"/>
</dbReference>
<dbReference type="PROSITE" id="PS00107">
    <property type="entry name" value="PROTEIN_KINASE_ATP"/>
    <property type="match status" value="1"/>
</dbReference>
<evidence type="ECO:0000256" key="3">
    <source>
        <dbReference type="ARBA" id="ARBA00022679"/>
    </source>
</evidence>
<dbReference type="InterPro" id="IPR017441">
    <property type="entry name" value="Protein_kinase_ATP_BS"/>
</dbReference>
<evidence type="ECO:0000313" key="14">
    <source>
        <dbReference type="Proteomes" id="UP000435177"/>
    </source>
</evidence>
<evidence type="ECO:0000259" key="12">
    <source>
        <dbReference type="PROSITE" id="PS50011"/>
    </source>
</evidence>
<organism evidence="13 14">
    <name type="scientific">Paenibacillus campinasensis</name>
    <dbReference type="NCBI Taxonomy" id="66347"/>
    <lineage>
        <taxon>Bacteria</taxon>
        <taxon>Bacillati</taxon>
        <taxon>Bacillota</taxon>
        <taxon>Bacilli</taxon>
        <taxon>Bacillales</taxon>
        <taxon>Paenibacillaceae</taxon>
        <taxon>Paenibacillus</taxon>
    </lineage>
</organism>
<dbReference type="PANTHER" id="PTHR11042">
    <property type="entry name" value="EUKARYOTIC TRANSLATION INITIATION FACTOR 2-ALPHA KINASE EIF2-ALPHA KINASE -RELATED"/>
    <property type="match status" value="1"/>
</dbReference>
<evidence type="ECO:0000313" key="13">
    <source>
        <dbReference type="EMBL" id="MUG68891.1"/>
    </source>
</evidence>
<dbReference type="Gene3D" id="3.30.200.20">
    <property type="entry name" value="Phosphorylase Kinase, domain 1"/>
    <property type="match status" value="1"/>
</dbReference>
<comment type="catalytic activity">
    <reaction evidence="10">
        <text>L-seryl-[protein] + ATP = O-phospho-L-seryl-[protein] + ADP + H(+)</text>
        <dbReference type="Rhea" id="RHEA:17989"/>
        <dbReference type="Rhea" id="RHEA-COMP:9863"/>
        <dbReference type="Rhea" id="RHEA-COMP:11604"/>
        <dbReference type="ChEBI" id="CHEBI:15378"/>
        <dbReference type="ChEBI" id="CHEBI:29999"/>
        <dbReference type="ChEBI" id="CHEBI:30616"/>
        <dbReference type="ChEBI" id="CHEBI:83421"/>
        <dbReference type="ChEBI" id="CHEBI:456216"/>
        <dbReference type="EC" id="2.7.11.1"/>
    </reaction>
    <physiologicalReaction direction="left-to-right" evidence="10">
        <dbReference type="Rhea" id="RHEA:17990"/>
    </physiologicalReaction>
</comment>
<evidence type="ECO:0000256" key="5">
    <source>
        <dbReference type="ARBA" id="ARBA00022777"/>
    </source>
</evidence>
<dbReference type="PROSITE" id="PS00108">
    <property type="entry name" value="PROTEIN_KINASE_ST"/>
    <property type="match status" value="1"/>
</dbReference>
<keyword evidence="14" id="KW-1185">Reference proteome</keyword>
<dbReference type="PANTHER" id="PTHR11042:SF160">
    <property type="entry name" value="EUKARYOTIC TRANSLATION INITIATION FACTOR 2-ALPHA KINASE 1"/>
    <property type="match status" value="1"/>
</dbReference>
<comment type="catalytic activity">
    <reaction evidence="9">
        <text>L-threonyl-[protein] + ATP = O-phospho-L-threonyl-[protein] + ADP + H(+)</text>
        <dbReference type="Rhea" id="RHEA:46608"/>
        <dbReference type="Rhea" id="RHEA-COMP:11060"/>
        <dbReference type="Rhea" id="RHEA-COMP:11605"/>
        <dbReference type="ChEBI" id="CHEBI:15378"/>
        <dbReference type="ChEBI" id="CHEBI:30013"/>
        <dbReference type="ChEBI" id="CHEBI:30616"/>
        <dbReference type="ChEBI" id="CHEBI:61977"/>
        <dbReference type="ChEBI" id="CHEBI:456216"/>
        <dbReference type="EC" id="2.7.11.1"/>
    </reaction>
    <physiologicalReaction direction="left-to-right" evidence="9">
        <dbReference type="Rhea" id="RHEA:46609"/>
    </physiologicalReaction>
</comment>
<evidence type="ECO:0000256" key="4">
    <source>
        <dbReference type="ARBA" id="ARBA00022741"/>
    </source>
</evidence>
<evidence type="ECO:0000256" key="2">
    <source>
        <dbReference type="ARBA" id="ARBA00022527"/>
    </source>
</evidence>
<accession>A0ABW9T940</accession>
<dbReference type="SMART" id="SM00220">
    <property type="entry name" value="S_TKc"/>
    <property type="match status" value="1"/>
</dbReference>
<keyword evidence="7" id="KW-0652">Protein synthesis inhibitor</keyword>
<evidence type="ECO:0000256" key="7">
    <source>
        <dbReference type="ARBA" id="ARBA00023193"/>
    </source>
</evidence>
<comment type="caution">
    <text evidence="13">The sequence shown here is derived from an EMBL/GenBank/DDBJ whole genome shotgun (WGS) entry which is preliminary data.</text>
</comment>
<evidence type="ECO:0000256" key="8">
    <source>
        <dbReference type="ARBA" id="ARBA00037982"/>
    </source>
</evidence>
<sequence length="509" mass="58822">MYLAGKIDENKNIIRQYIKEYKSINTILGEIEDLTEIGQGGNAVVFSATWGKGTVAVKVLAENSIEKSSKYLRFITEVREIIKLSDTQAVVPIYFFGELPINEHRFPFMVMKKYPQTLDAWKKKNEITNLDQLLSIIKQIVYCLEVIHANNIVHRDIKPQNILIDENGELVIGDFGISWFDPEHYSRLVKTEKRERLANFGFSAPEQFQINPEPKPTMDLFALGQIIQWLVTGFPVRGLGRTQLRDFDGSFTPMDFVVDQLLQQDPLKRPQSAEEVSKLIKLVLNPPETHESEEEKVIRVLRGFDKIIRLACPGKMGLIRITEREKINYVLGLISENAVDLGLWWTQGSSDNHLDGKMRQLDDETWLIDYGEHKVQEIWIKKDDSLDHQYIMLHCAPMPSFGIYGDKEYRYEEAAWFMDRYITRQEYDDGVAEIDGKSVELLGRAELRTRELEPDYLFIGTYANPINVDNNRSTVDWVYHAIKDKGLPIEEVLPKLDQLKRHPVSIMLS</sequence>
<evidence type="ECO:0000256" key="9">
    <source>
        <dbReference type="ARBA" id="ARBA00048659"/>
    </source>
</evidence>
<dbReference type="EMBL" id="WOAA01000040">
    <property type="protein sequence ID" value="MUG68891.1"/>
    <property type="molecule type" value="Genomic_DNA"/>
</dbReference>
<keyword evidence="6 11" id="KW-0067">ATP-binding</keyword>
<dbReference type="Pfam" id="PF00069">
    <property type="entry name" value="Pkinase"/>
    <property type="match status" value="1"/>
</dbReference>
<feature type="binding site" evidence="11">
    <location>
        <position position="58"/>
    </location>
    <ligand>
        <name>ATP</name>
        <dbReference type="ChEBI" id="CHEBI:30616"/>
    </ligand>
</feature>
<dbReference type="InterPro" id="IPR050339">
    <property type="entry name" value="CC_SR_Kinase"/>
</dbReference>
<gene>
    <name evidence="13" type="ORF">GNP94_23270</name>
</gene>
<keyword evidence="3" id="KW-0808">Transferase</keyword>
<reference evidence="13 14" key="1">
    <citation type="submission" date="2019-11" db="EMBL/GenBank/DDBJ databases">
        <title>Draft genome sequences of five Paenibacillus species of dairy origin.</title>
        <authorList>
            <person name="Olajide A.M."/>
            <person name="Chen S."/>
            <person name="Lapointe G."/>
        </authorList>
    </citation>
    <scope>NUCLEOTIDE SEQUENCE [LARGE SCALE GENOMIC DNA]</scope>
    <source>
        <strain evidence="13 14">3CS1</strain>
    </source>
</reference>
<dbReference type="SUPFAM" id="SSF56112">
    <property type="entry name" value="Protein kinase-like (PK-like)"/>
    <property type="match status" value="1"/>
</dbReference>
<dbReference type="PROSITE" id="PS50011">
    <property type="entry name" value="PROTEIN_KINASE_DOM"/>
    <property type="match status" value="1"/>
</dbReference>
<keyword evidence="4 11" id="KW-0547">Nucleotide-binding</keyword>